<dbReference type="Pfam" id="PF09019">
    <property type="entry name" value="EcoRII-C"/>
    <property type="match status" value="1"/>
</dbReference>
<dbReference type="GO" id="GO:0009036">
    <property type="term" value="F:type II site-specific deoxyribonuclease activity"/>
    <property type="evidence" value="ECO:0007669"/>
    <property type="project" value="InterPro"/>
</dbReference>
<reference evidence="2" key="1">
    <citation type="submission" date="2023-03" db="EMBL/GenBank/DDBJ databases">
        <title>Andean soil-derived lignocellulolytic bacterial consortium as a source of novel taxa and putative plastic-active enzymes.</title>
        <authorList>
            <person name="Diaz-Garcia L."/>
            <person name="Chuvochina M."/>
            <person name="Feuerriegel G."/>
            <person name="Bunk B."/>
            <person name="Sproer C."/>
            <person name="Streit W.R."/>
            <person name="Rodriguez L.M."/>
            <person name="Overmann J."/>
            <person name="Jimenez D.J."/>
        </authorList>
    </citation>
    <scope>NUCLEOTIDE SEQUENCE</scope>
    <source>
        <strain evidence="2">MAG 26</strain>
    </source>
</reference>
<evidence type="ECO:0000259" key="1">
    <source>
        <dbReference type="Pfam" id="PF09019"/>
    </source>
</evidence>
<keyword evidence="2" id="KW-0540">Nuclease</keyword>
<dbReference type="EMBL" id="CP119316">
    <property type="protein sequence ID" value="WEK46154.1"/>
    <property type="molecule type" value="Genomic_DNA"/>
</dbReference>
<dbReference type="InterPro" id="IPR011335">
    <property type="entry name" value="Restrct_endonuc-II-like"/>
</dbReference>
<dbReference type="SUPFAM" id="SSF52980">
    <property type="entry name" value="Restriction endonuclease-like"/>
    <property type="match status" value="1"/>
</dbReference>
<dbReference type="Gene3D" id="3.40.91.80">
    <property type="match status" value="1"/>
</dbReference>
<dbReference type="InterPro" id="IPR015109">
    <property type="entry name" value="Restrct_endonuc_II_EcoRII_C"/>
</dbReference>
<evidence type="ECO:0000313" key="2">
    <source>
        <dbReference type="EMBL" id="WEK46154.1"/>
    </source>
</evidence>
<name>A0AAJ5X590_9SPHN</name>
<gene>
    <name evidence="2" type="ORF">P0Y56_14200</name>
</gene>
<dbReference type="Proteomes" id="UP001218362">
    <property type="component" value="Chromosome"/>
</dbReference>
<accession>A0AAJ5X590</accession>
<dbReference type="KEGG" id="acob:P0Y56_14200"/>
<keyword evidence="2" id="KW-0378">Hydrolase</keyword>
<sequence>MSEHFVGVAVKTLTRVDATARSNQHEIGTTVAMRRFLGEEKREFPAIFLWLGREQESFSEDGKLSLYDSREKKEHRGPEWRLYYPTNAVTEAMTEGETLFLALRTDGSVLFIVSPAQSTIQSQLLWLFGFDAEPELAFDAHQISGDEDAELDFAARLILDEIGVEYEDPEANTIDAIIEKFGTSFPSTREFSDLARLTLPSVDARDDADAALLAWLSHEEGMFRRLERKAVSERLSAGFRAGQDVDVDGFVQFSLGVHNRRKSRMGYSFEHHLEAVFRAFGLAYGRQVKTEHGNTADFLFPGAAAYHDPGYPGDRLTMLAAKSTCKDRWRQVLPEAHRIWPKHLATLEPAISVTQTEQMKVEGIQLVIPQSLQETYRAAGQRGGLMSLAEFVAVVRQRADS</sequence>
<dbReference type="InterPro" id="IPR038365">
    <property type="entry name" value="EcoRII_C_sf"/>
</dbReference>
<protein>
    <submittedName>
        <fullName evidence="2">Type II restriction endonuclease</fullName>
    </submittedName>
</protein>
<keyword evidence="2" id="KW-0255">Endonuclease</keyword>
<organism evidence="2 3">
    <name type="scientific">Candidatus Andeanibacterium colombiense</name>
    <dbReference type="NCBI Taxonomy" id="3121345"/>
    <lineage>
        <taxon>Bacteria</taxon>
        <taxon>Pseudomonadati</taxon>
        <taxon>Pseudomonadota</taxon>
        <taxon>Alphaproteobacteria</taxon>
        <taxon>Sphingomonadales</taxon>
        <taxon>Sphingomonadaceae</taxon>
        <taxon>Candidatus Andeanibacterium</taxon>
    </lineage>
</organism>
<dbReference type="GO" id="GO:0003677">
    <property type="term" value="F:DNA binding"/>
    <property type="evidence" value="ECO:0007669"/>
    <property type="project" value="InterPro"/>
</dbReference>
<evidence type="ECO:0000313" key="3">
    <source>
        <dbReference type="Proteomes" id="UP001218362"/>
    </source>
</evidence>
<dbReference type="AlphaFoldDB" id="A0AAJ5X590"/>
<proteinExistence type="predicted"/>
<feature type="domain" description="Restriction endonuclease type II EcoRII C-terminal" evidence="1">
    <location>
        <begin position="223"/>
        <end position="392"/>
    </location>
</feature>
<dbReference type="GO" id="GO:0009307">
    <property type="term" value="P:DNA restriction-modification system"/>
    <property type="evidence" value="ECO:0007669"/>
    <property type="project" value="InterPro"/>
</dbReference>